<dbReference type="RefSeq" id="WP_184147268.1">
    <property type="nucleotide sequence ID" value="NZ_JACHIK010000034.1"/>
</dbReference>
<keyword evidence="2" id="KW-0238">DNA-binding</keyword>
<accession>A0A7W8DX00</accession>
<dbReference type="EMBL" id="JACHIK010000034">
    <property type="protein sequence ID" value="MBB5045257.1"/>
    <property type="molecule type" value="Genomic_DNA"/>
</dbReference>
<dbReference type="AlphaFoldDB" id="A0A7W8DX00"/>
<evidence type="ECO:0000313" key="2">
    <source>
        <dbReference type="EMBL" id="MBB5045257.1"/>
    </source>
</evidence>
<dbReference type="InterPro" id="IPR036390">
    <property type="entry name" value="WH_DNA-bd_sf"/>
</dbReference>
<comment type="caution">
    <text evidence="2">The sequence shown here is derived from an EMBL/GenBank/DDBJ whole genome shotgun (WGS) entry which is preliminary data.</text>
</comment>
<protein>
    <submittedName>
        <fullName evidence="2">DNA-binding MarR family transcriptional regulator</fullName>
    </submittedName>
</protein>
<dbReference type="PANTHER" id="PTHR39515:SF2">
    <property type="entry name" value="HTH-TYPE TRANSCRIPTIONAL REGULATOR RV0880"/>
    <property type="match status" value="1"/>
</dbReference>
<proteinExistence type="predicted"/>
<dbReference type="InterPro" id="IPR036388">
    <property type="entry name" value="WH-like_DNA-bd_sf"/>
</dbReference>
<evidence type="ECO:0000259" key="1">
    <source>
        <dbReference type="PROSITE" id="PS50995"/>
    </source>
</evidence>
<dbReference type="InterPro" id="IPR000835">
    <property type="entry name" value="HTH_MarR-typ"/>
</dbReference>
<keyword evidence="3" id="KW-1185">Reference proteome</keyword>
<feature type="domain" description="HTH marR-type" evidence="1">
    <location>
        <begin position="18"/>
        <end position="149"/>
    </location>
</feature>
<dbReference type="InterPro" id="IPR052526">
    <property type="entry name" value="HTH-type_Bedaq_tolerance"/>
</dbReference>
<dbReference type="Gene3D" id="1.10.10.10">
    <property type="entry name" value="Winged helix-like DNA-binding domain superfamily/Winged helix DNA-binding domain"/>
    <property type="match status" value="1"/>
</dbReference>
<name>A0A7W8DX00_9HYPH</name>
<dbReference type="Proteomes" id="UP000535406">
    <property type="component" value="Unassembled WGS sequence"/>
</dbReference>
<gene>
    <name evidence="2" type="ORF">HNQ66_004688</name>
</gene>
<sequence>MDTTMARGTAKSDGAESTLILAENLRQAVGKFVRGVRSQAGTPTTSQSETLAILDRDGLTSIADLAGRRNVRHQSMRLVVCQLEQAGLVSKMQNPADARSQLLSLTEEGRRTLSQAREARTREIAAMIDTRLSEQDRRTLRDAITIIERLV</sequence>
<dbReference type="GO" id="GO:0003700">
    <property type="term" value="F:DNA-binding transcription factor activity"/>
    <property type="evidence" value="ECO:0007669"/>
    <property type="project" value="InterPro"/>
</dbReference>
<dbReference type="PANTHER" id="PTHR39515">
    <property type="entry name" value="CONSERVED PROTEIN"/>
    <property type="match status" value="1"/>
</dbReference>
<dbReference type="SMART" id="SM00347">
    <property type="entry name" value="HTH_MARR"/>
    <property type="match status" value="1"/>
</dbReference>
<dbReference type="GO" id="GO:0003677">
    <property type="term" value="F:DNA binding"/>
    <property type="evidence" value="ECO:0007669"/>
    <property type="project" value="UniProtKB-KW"/>
</dbReference>
<organism evidence="2 3">
    <name type="scientific">Shinella fusca</name>
    <dbReference type="NCBI Taxonomy" id="544480"/>
    <lineage>
        <taxon>Bacteria</taxon>
        <taxon>Pseudomonadati</taxon>
        <taxon>Pseudomonadota</taxon>
        <taxon>Alphaproteobacteria</taxon>
        <taxon>Hyphomicrobiales</taxon>
        <taxon>Rhizobiaceae</taxon>
        <taxon>Shinella</taxon>
    </lineage>
</organism>
<reference evidence="2 3" key="1">
    <citation type="submission" date="2020-08" db="EMBL/GenBank/DDBJ databases">
        <title>Genomic Encyclopedia of Type Strains, Phase IV (KMG-IV): sequencing the most valuable type-strain genomes for metagenomic binning, comparative biology and taxonomic classification.</title>
        <authorList>
            <person name="Goeker M."/>
        </authorList>
    </citation>
    <scope>NUCLEOTIDE SEQUENCE [LARGE SCALE GENOMIC DNA]</scope>
    <source>
        <strain evidence="2 3">DSM 21319</strain>
    </source>
</reference>
<dbReference type="SUPFAM" id="SSF46785">
    <property type="entry name" value="Winged helix' DNA-binding domain"/>
    <property type="match status" value="1"/>
</dbReference>
<dbReference type="PROSITE" id="PS50995">
    <property type="entry name" value="HTH_MARR_2"/>
    <property type="match status" value="1"/>
</dbReference>
<evidence type="ECO:0000313" key="3">
    <source>
        <dbReference type="Proteomes" id="UP000535406"/>
    </source>
</evidence>
<dbReference type="Pfam" id="PF01047">
    <property type="entry name" value="MarR"/>
    <property type="match status" value="1"/>
</dbReference>